<feature type="region of interest" description="Disordered" evidence="1">
    <location>
        <begin position="708"/>
        <end position="730"/>
    </location>
</feature>
<feature type="transmembrane region" description="Helical" evidence="2">
    <location>
        <begin position="438"/>
        <end position="458"/>
    </location>
</feature>
<sequence length="730" mass="82868">MGHRSISVLAIAISFICGCYAISAEKFADESCYPTFSYDYLWGDSEDNATNDTAVKEGSIKSTRQDLKKAKITKVTGSANDTEWLTKMNVRAPLFAVNDTKATAFRVEEQGWKIVGADLNWWWMYYVEDDWSLQKESDLLKDYPEYDPDPLENIRYDLDLYSGVAFPCNSTLSTTLLDDSGDNPNVSTYGSDFIRNFRQKMADLYLSDNMSSDIVTQYLKEELQDASREANHTANSTSWKITASYMGVGWNVKCWGDINTALNMATEWDKAASSAATTLMALIPVLLTFGNLSDQISAIMRKLHRIDIGSFEHYRQKIISQLGRRERVDGRARPKAFYKVPFSGLQSWLKAPPDDGNIPPKAYAEWLSHGPITAEQVACSNTFWHIRQEVDEWKSRPHYWHIFGLIIFSLQLIIFIVGIGPLFLNMGTPLFMFSCEQYLSSLWMLITAATNAVFRFVMWEFSSHERVRVYPLSEKTKVSLDTFIQTPKDEPNGETGIPRSTETELPPRYHPLIGRGLRVYYRTASLSATSAKKQYRRWGGNIFVVSYTIALLLVFVTAGRLFSLLYIWQSAKTLGLHVIECQTNAQISGSLRILCSMTGVLVVVNGAYYYDGHRLDERQGWNDWRAKYDRGDYDKDDDKDDDNTLARSHSAPATQGNFAQNVRSSGFREAWKVRRKPVGARQDLPRHRSEGSQSEILLQDISYRSRMSSANSLDSNMPRAPEATAGHPYV</sequence>
<feature type="signal peptide" evidence="3">
    <location>
        <begin position="1"/>
        <end position="21"/>
    </location>
</feature>
<evidence type="ECO:0000256" key="1">
    <source>
        <dbReference type="SAM" id="MobiDB-lite"/>
    </source>
</evidence>
<organism evidence="4 5">
    <name type="scientific">Diplodia intermedia</name>
    <dbReference type="NCBI Taxonomy" id="856260"/>
    <lineage>
        <taxon>Eukaryota</taxon>
        <taxon>Fungi</taxon>
        <taxon>Dikarya</taxon>
        <taxon>Ascomycota</taxon>
        <taxon>Pezizomycotina</taxon>
        <taxon>Dothideomycetes</taxon>
        <taxon>Dothideomycetes incertae sedis</taxon>
        <taxon>Botryosphaeriales</taxon>
        <taxon>Botryosphaeriaceae</taxon>
        <taxon>Diplodia</taxon>
    </lineage>
</organism>
<feature type="region of interest" description="Disordered" evidence="1">
    <location>
        <begin position="678"/>
        <end position="697"/>
    </location>
</feature>
<feature type="compositionally biased region" description="Acidic residues" evidence="1">
    <location>
        <begin position="634"/>
        <end position="643"/>
    </location>
</feature>
<dbReference type="PROSITE" id="PS51257">
    <property type="entry name" value="PROKAR_LIPOPROTEIN"/>
    <property type="match status" value="1"/>
</dbReference>
<name>A0ABR3TUB4_9PEZI</name>
<keyword evidence="3" id="KW-0732">Signal</keyword>
<feature type="transmembrane region" description="Helical" evidence="2">
    <location>
        <begin position="402"/>
        <end position="426"/>
    </location>
</feature>
<keyword evidence="5" id="KW-1185">Reference proteome</keyword>
<feature type="compositionally biased region" description="Polar residues" evidence="1">
    <location>
        <begin position="645"/>
        <end position="659"/>
    </location>
</feature>
<evidence type="ECO:0008006" key="6">
    <source>
        <dbReference type="Google" id="ProtNLM"/>
    </source>
</evidence>
<dbReference type="Proteomes" id="UP001521184">
    <property type="component" value="Unassembled WGS sequence"/>
</dbReference>
<comment type="caution">
    <text evidence="4">The sequence shown here is derived from an EMBL/GenBank/DDBJ whole genome shotgun (WGS) entry which is preliminary data.</text>
</comment>
<keyword evidence="2" id="KW-1133">Transmembrane helix</keyword>
<gene>
    <name evidence="4" type="ORF">SLS58_004470</name>
</gene>
<keyword evidence="2" id="KW-0812">Transmembrane</keyword>
<keyword evidence="2" id="KW-0472">Membrane</keyword>
<protein>
    <recommendedName>
        <fullName evidence="6">Integral membrane protein</fullName>
    </recommendedName>
</protein>
<feature type="chain" id="PRO_5046067455" description="Integral membrane protein" evidence="3">
    <location>
        <begin position="22"/>
        <end position="730"/>
    </location>
</feature>
<evidence type="ECO:0000313" key="5">
    <source>
        <dbReference type="Proteomes" id="UP001521184"/>
    </source>
</evidence>
<evidence type="ECO:0000313" key="4">
    <source>
        <dbReference type="EMBL" id="KAL1644190.1"/>
    </source>
</evidence>
<dbReference type="EMBL" id="JAKEKT020000024">
    <property type="protein sequence ID" value="KAL1644190.1"/>
    <property type="molecule type" value="Genomic_DNA"/>
</dbReference>
<reference evidence="4 5" key="1">
    <citation type="journal article" date="2023" name="Plant Dis.">
        <title>First Report of Diplodia intermedia Causing Canker and Dieback Diseases on Apple Trees in Canada.</title>
        <authorList>
            <person name="Ellouze W."/>
            <person name="Ilyukhin E."/>
            <person name="Sulman M."/>
            <person name="Ali S."/>
        </authorList>
    </citation>
    <scope>NUCLEOTIDE SEQUENCE [LARGE SCALE GENOMIC DNA]</scope>
    <source>
        <strain evidence="4 5">M45-28</strain>
    </source>
</reference>
<proteinExistence type="predicted"/>
<feature type="transmembrane region" description="Helical" evidence="2">
    <location>
        <begin position="542"/>
        <end position="569"/>
    </location>
</feature>
<evidence type="ECO:0000256" key="2">
    <source>
        <dbReference type="SAM" id="Phobius"/>
    </source>
</evidence>
<accession>A0ABR3TUB4</accession>
<feature type="transmembrane region" description="Helical" evidence="2">
    <location>
        <begin position="271"/>
        <end position="292"/>
    </location>
</feature>
<feature type="region of interest" description="Disordered" evidence="1">
    <location>
        <begin position="632"/>
        <end position="659"/>
    </location>
</feature>
<evidence type="ECO:0000256" key="3">
    <source>
        <dbReference type="SAM" id="SignalP"/>
    </source>
</evidence>